<feature type="compositionally biased region" description="Low complexity" evidence="8">
    <location>
        <begin position="59"/>
        <end position="71"/>
    </location>
</feature>
<evidence type="ECO:0000256" key="6">
    <source>
        <dbReference type="PROSITE-ProRule" id="PRU00108"/>
    </source>
</evidence>
<evidence type="ECO:0000313" key="11">
    <source>
        <dbReference type="Proteomes" id="UP001153712"/>
    </source>
</evidence>
<evidence type="ECO:0000256" key="7">
    <source>
        <dbReference type="RuleBase" id="RU000682"/>
    </source>
</evidence>
<evidence type="ECO:0000256" key="2">
    <source>
        <dbReference type="ARBA" id="ARBA00007397"/>
    </source>
</evidence>
<dbReference type="PANTHER" id="PTHR24339:SF28">
    <property type="entry name" value="E5-RELATED"/>
    <property type="match status" value="1"/>
</dbReference>
<feature type="compositionally biased region" description="Acidic residues" evidence="8">
    <location>
        <begin position="303"/>
        <end position="327"/>
    </location>
</feature>
<evidence type="ECO:0000259" key="9">
    <source>
        <dbReference type="PROSITE" id="PS50071"/>
    </source>
</evidence>
<evidence type="ECO:0000256" key="5">
    <source>
        <dbReference type="ARBA" id="ARBA00023242"/>
    </source>
</evidence>
<dbReference type="PROSITE" id="PS50071">
    <property type="entry name" value="HOMEOBOX_2"/>
    <property type="match status" value="1"/>
</dbReference>
<evidence type="ECO:0000256" key="4">
    <source>
        <dbReference type="ARBA" id="ARBA00023155"/>
    </source>
</evidence>
<comment type="subcellular location">
    <subcellularLocation>
        <location evidence="1 6 7">Nucleus</location>
    </subcellularLocation>
</comment>
<dbReference type="GO" id="GO:0000981">
    <property type="term" value="F:DNA-binding transcription factor activity, RNA polymerase II-specific"/>
    <property type="evidence" value="ECO:0007669"/>
    <property type="project" value="InterPro"/>
</dbReference>
<feature type="region of interest" description="Disordered" evidence="8">
    <location>
        <begin position="261"/>
        <end position="327"/>
    </location>
</feature>
<dbReference type="FunFam" id="1.10.10.60:FF:000081">
    <property type="entry name" value="Empty spiracles homeobox 2"/>
    <property type="match status" value="1"/>
</dbReference>
<sequence>MQAYLNGLIVASNPTMMPLAPTPIVAVPSKPKIGFSIDSIVGGARQTSPQRSPSRYSDGSGPLSPGSEPGAAPGPSPPAPASSPKPPIMVPGIPAHTLVRPSPTYESMVHQAKNAFMQQEMMPGGHGGGHQHPFALAAQFSGAAIAAALSGGHHGVFAGHPASMGQQAQPRDSYTLYPWLMSRHGRIFPHRFPGGPDIPGFLLQPFRKPKRIRTAFSPSQLLKLEHAFEKNHYVVGAERKQLAQSLSLTETQVKVWFQNRRTKHKRMQQEEEAKTNNGQKSGSPHSQNGSQNSSQINKWKEEGSDEYGEYIDMDMEDECISDVESET</sequence>
<dbReference type="PRINTS" id="PR00024">
    <property type="entry name" value="HOMEOBOX"/>
</dbReference>
<dbReference type="PROSITE" id="PS00027">
    <property type="entry name" value="HOMEOBOX_1"/>
    <property type="match status" value="1"/>
</dbReference>
<dbReference type="Gene3D" id="1.10.10.60">
    <property type="entry name" value="Homeodomain-like"/>
    <property type="match status" value="1"/>
</dbReference>
<organism evidence="10 11">
    <name type="scientific">Phyllotreta striolata</name>
    <name type="common">Striped flea beetle</name>
    <name type="synonym">Crioceris striolata</name>
    <dbReference type="NCBI Taxonomy" id="444603"/>
    <lineage>
        <taxon>Eukaryota</taxon>
        <taxon>Metazoa</taxon>
        <taxon>Ecdysozoa</taxon>
        <taxon>Arthropoda</taxon>
        <taxon>Hexapoda</taxon>
        <taxon>Insecta</taxon>
        <taxon>Pterygota</taxon>
        <taxon>Neoptera</taxon>
        <taxon>Endopterygota</taxon>
        <taxon>Coleoptera</taxon>
        <taxon>Polyphaga</taxon>
        <taxon>Cucujiformia</taxon>
        <taxon>Chrysomeloidea</taxon>
        <taxon>Chrysomelidae</taxon>
        <taxon>Galerucinae</taxon>
        <taxon>Alticini</taxon>
        <taxon>Phyllotreta</taxon>
    </lineage>
</organism>
<feature type="compositionally biased region" description="Polar residues" evidence="8">
    <location>
        <begin position="45"/>
        <end position="57"/>
    </location>
</feature>
<feature type="domain" description="Homeobox" evidence="9">
    <location>
        <begin position="207"/>
        <end position="267"/>
    </location>
</feature>
<keyword evidence="11" id="KW-1185">Reference proteome</keyword>
<dbReference type="GO" id="GO:0005634">
    <property type="term" value="C:nucleus"/>
    <property type="evidence" value="ECO:0007669"/>
    <property type="project" value="UniProtKB-SubCell"/>
</dbReference>
<keyword evidence="5 6" id="KW-0539">Nucleus</keyword>
<feature type="compositionally biased region" description="Low complexity" evidence="8">
    <location>
        <begin position="281"/>
        <end position="295"/>
    </location>
</feature>
<dbReference type="OrthoDB" id="6159439at2759"/>
<comment type="similarity">
    <text evidence="2">Belongs to the EMX homeobox family.</text>
</comment>
<dbReference type="InterPro" id="IPR017970">
    <property type="entry name" value="Homeobox_CS"/>
</dbReference>
<proteinExistence type="inferred from homology"/>
<reference evidence="10" key="1">
    <citation type="submission" date="2022-01" db="EMBL/GenBank/DDBJ databases">
        <authorList>
            <person name="King R."/>
        </authorList>
    </citation>
    <scope>NUCLEOTIDE SEQUENCE</scope>
</reference>
<dbReference type="InterPro" id="IPR050877">
    <property type="entry name" value="EMX-VAX-Noto_Homeobox_TFs"/>
</dbReference>
<gene>
    <name evidence="10" type="ORF">PHYEVI_LOCUS1465</name>
</gene>
<dbReference type="PANTHER" id="PTHR24339">
    <property type="entry name" value="HOMEOBOX PROTEIN EMX-RELATED"/>
    <property type="match status" value="1"/>
</dbReference>
<feature type="DNA-binding region" description="Homeobox" evidence="6">
    <location>
        <begin position="209"/>
        <end position="268"/>
    </location>
</feature>
<name>A0A9N9XK52_PHYSR</name>
<dbReference type="InterPro" id="IPR000047">
    <property type="entry name" value="HTH_motif"/>
</dbReference>
<evidence type="ECO:0000256" key="3">
    <source>
        <dbReference type="ARBA" id="ARBA00023125"/>
    </source>
</evidence>
<dbReference type="SMART" id="SM00389">
    <property type="entry name" value="HOX"/>
    <property type="match status" value="1"/>
</dbReference>
<dbReference type="GO" id="GO:0000978">
    <property type="term" value="F:RNA polymerase II cis-regulatory region sequence-specific DNA binding"/>
    <property type="evidence" value="ECO:0007669"/>
    <property type="project" value="TreeGrafter"/>
</dbReference>
<dbReference type="AlphaFoldDB" id="A0A9N9XK52"/>
<dbReference type="Pfam" id="PF00046">
    <property type="entry name" value="Homeodomain"/>
    <property type="match status" value="1"/>
</dbReference>
<dbReference type="SUPFAM" id="SSF46689">
    <property type="entry name" value="Homeodomain-like"/>
    <property type="match status" value="1"/>
</dbReference>
<feature type="region of interest" description="Disordered" evidence="8">
    <location>
        <begin position="41"/>
        <end position="92"/>
    </location>
</feature>
<dbReference type="GO" id="GO:0030182">
    <property type="term" value="P:neuron differentiation"/>
    <property type="evidence" value="ECO:0007669"/>
    <property type="project" value="TreeGrafter"/>
</dbReference>
<dbReference type="EMBL" id="OU900094">
    <property type="protein sequence ID" value="CAG9855005.1"/>
    <property type="molecule type" value="Genomic_DNA"/>
</dbReference>
<keyword evidence="3 6" id="KW-0238">DNA-binding</keyword>
<keyword evidence="4 6" id="KW-0371">Homeobox</keyword>
<evidence type="ECO:0000256" key="1">
    <source>
        <dbReference type="ARBA" id="ARBA00004123"/>
    </source>
</evidence>
<dbReference type="PRINTS" id="PR00031">
    <property type="entry name" value="HTHREPRESSR"/>
</dbReference>
<protein>
    <recommendedName>
        <fullName evidence="9">Homeobox domain-containing protein</fullName>
    </recommendedName>
</protein>
<dbReference type="InterPro" id="IPR009057">
    <property type="entry name" value="Homeodomain-like_sf"/>
</dbReference>
<dbReference type="InterPro" id="IPR001356">
    <property type="entry name" value="HD"/>
</dbReference>
<accession>A0A9N9XK52</accession>
<dbReference type="Proteomes" id="UP001153712">
    <property type="component" value="Chromosome 1"/>
</dbReference>
<dbReference type="InterPro" id="IPR020479">
    <property type="entry name" value="HD_metazoa"/>
</dbReference>
<evidence type="ECO:0000256" key="8">
    <source>
        <dbReference type="SAM" id="MobiDB-lite"/>
    </source>
</evidence>
<dbReference type="GO" id="GO:0007420">
    <property type="term" value="P:brain development"/>
    <property type="evidence" value="ECO:0007669"/>
    <property type="project" value="TreeGrafter"/>
</dbReference>
<dbReference type="CDD" id="cd00086">
    <property type="entry name" value="homeodomain"/>
    <property type="match status" value="1"/>
</dbReference>
<evidence type="ECO:0000313" key="10">
    <source>
        <dbReference type="EMBL" id="CAG9855005.1"/>
    </source>
</evidence>
<feature type="compositionally biased region" description="Pro residues" evidence="8">
    <location>
        <begin position="72"/>
        <end position="89"/>
    </location>
</feature>